<proteinExistence type="predicted"/>
<feature type="non-terminal residue" evidence="1">
    <location>
        <position position="38"/>
    </location>
</feature>
<dbReference type="EMBL" id="LXQA011322121">
    <property type="protein sequence ID" value="MCI93182.1"/>
    <property type="molecule type" value="Genomic_DNA"/>
</dbReference>
<comment type="caution">
    <text evidence="1">The sequence shown here is derived from an EMBL/GenBank/DDBJ whole genome shotgun (WGS) entry which is preliminary data.</text>
</comment>
<keyword evidence="2" id="KW-1185">Reference proteome</keyword>
<dbReference type="Proteomes" id="UP000265520">
    <property type="component" value="Unassembled WGS sequence"/>
</dbReference>
<accession>A0A392W0G8</accession>
<reference evidence="1 2" key="1">
    <citation type="journal article" date="2018" name="Front. Plant Sci.">
        <title>Red Clover (Trifolium pratense) and Zigzag Clover (T. medium) - A Picture of Genomic Similarities and Differences.</title>
        <authorList>
            <person name="Dluhosova J."/>
            <person name="Istvanek J."/>
            <person name="Nedelnik J."/>
            <person name="Repkova J."/>
        </authorList>
    </citation>
    <scope>NUCLEOTIDE SEQUENCE [LARGE SCALE GENOMIC DNA]</scope>
    <source>
        <strain evidence="2">cv. 10/8</strain>
        <tissue evidence="1">Leaf</tissue>
    </source>
</reference>
<sequence>MNNCNDAVTPMETGVKLSKDTKEELVDSTLYKQIIGSL</sequence>
<organism evidence="1 2">
    <name type="scientific">Trifolium medium</name>
    <dbReference type="NCBI Taxonomy" id="97028"/>
    <lineage>
        <taxon>Eukaryota</taxon>
        <taxon>Viridiplantae</taxon>
        <taxon>Streptophyta</taxon>
        <taxon>Embryophyta</taxon>
        <taxon>Tracheophyta</taxon>
        <taxon>Spermatophyta</taxon>
        <taxon>Magnoliopsida</taxon>
        <taxon>eudicotyledons</taxon>
        <taxon>Gunneridae</taxon>
        <taxon>Pentapetalae</taxon>
        <taxon>rosids</taxon>
        <taxon>fabids</taxon>
        <taxon>Fabales</taxon>
        <taxon>Fabaceae</taxon>
        <taxon>Papilionoideae</taxon>
        <taxon>50 kb inversion clade</taxon>
        <taxon>NPAAA clade</taxon>
        <taxon>Hologalegina</taxon>
        <taxon>IRL clade</taxon>
        <taxon>Trifolieae</taxon>
        <taxon>Trifolium</taxon>
    </lineage>
</organism>
<protein>
    <submittedName>
        <fullName evidence="1">Uncharacterized protein</fullName>
    </submittedName>
</protein>
<evidence type="ECO:0000313" key="1">
    <source>
        <dbReference type="EMBL" id="MCI93182.1"/>
    </source>
</evidence>
<evidence type="ECO:0000313" key="2">
    <source>
        <dbReference type="Proteomes" id="UP000265520"/>
    </source>
</evidence>
<dbReference type="AlphaFoldDB" id="A0A392W0G8"/>
<name>A0A392W0G8_9FABA</name>